<evidence type="ECO:0000256" key="7">
    <source>
        <dbReference type="SAM" id="Phobius"/>
    </source>
</evidence>
<dbReference type="Pfam" id="PF01733">
    <property type="entry name" value="Nucleoside_tran"/>
    <property type="match status" value="1"/>
</dbReference>
<keyword evidence="4 7" id="KW-0812">Transmembrane</keyword>
<feature type="transmembrane region" description="Helical" evidence="7">
    <location>
        <begin position="211"/>
        <end position="231"/>
    </location>
</feature>
<evidence type="ECO:0000256" key="5">
    <source>
        <dbReference type="ARBA" id="ARBA00022989"/>
    </source>
</evidence>
<evidence type="ECO:0000256" key="4">
    <source>
        <dbReference type="ARBA" id="ARBA00022692"/>
    </source>
</evidence>
<protein>
    <submittedName>
        <fullName evidence="8">Kelch motif</fullName>
    </submittedName>
</protein>
<feature type="transmembrane region" description="Helical" evidence="7">
    <location>
        <begin position="505"/>
        <end position="528"/>
    </location>
</feature>
<feature type="transmembrane region" description="Helical" evidence="7">
    <location>
        <begin position="237"/>
        <end position="264"/>
    </location>
</feature>
<evidence type="ECO:0000313" key="8">
    <source>
        <dbReference type="EMBL" id="KAK9754301.1"/>
    </source>
</evidence>
<proteinExistence type="inferred from homology"/>
<dbReference type="InterPro" id="IPR052637">
    <property type="entry name" value="KLHDC3-like"/>
</dbReference>
<evidence type="ECO:0000256" key="1">
    <source>
        <dbReference type="ARBA" id="ARBA00004141"/>
    </source>
</evidence>
<feature type="transmembrane region" description="Helical" evidence="7">
    <location>
        <begin position="304"/>
        <end position="325"/>
    </location>
</feature>
<dbReference type="Proteomes" id="UP001458880">
    <property type="component" value="Unassembled WGS sequence"/>
</dbReference>
<keyword evidence="5 7" id="KW-1133">Transmembrane helix</keyword>
<dbReference type="PRINTS" id="PR01130">
    <property type="entry name" value="DERENTRNSPRT"/>
</dbReference>
<dbReference type="GO" id="GO:0003682">
    <property type="term" value="F:chromatin binding"/>
    <property type="evidence" value="ECO:0007669"/>
    <property type="project" value="InterPro"/>
</dbReference>
<dbReference type="GO" id="GO:0005737">
    <property type="term" value="C:cytoplasm"/>
    <property type="evidence" value="ECO:0007669"/>
    <property type="project" value="TreeGrafter"/>
</dbReference>
<dbReference type="AlphaFoldDB" id="A0AAW1NAJ1"/>
<feature type="transmembrane region" description="Helical" evidence="7">
    <location>
        <begin position="365"/>
        <end position="383"/>
    </location>
</feature>
<dbReference type="InterPro" id="IPR002259">
    <property type="entry name" value="Eqnu_transpt"/>
</dbReference>
<evidence type="ECO:0000256" key="6">
    <source>
        <dbReference type="ARBA" id="ARBA00023136"/>
    </source>
</evidence>
<feature type="transmembrane region" description="Helical" evidence="7">
    <location>
        <begin position="124"/>
        <end position="144"/>
    </location>
</feature>
<dbReference type="SUPFAM" id="SSF117281">
    <property type="entry name" value="Kelch motif"/>
    <property type="match status" value="1"/>
</dbReference>
<dbReference type="InterPro" id="IPR036259">
    <property type="entry name" value="MFS_trans_sf"/>
</dbReference>
<dbReference type="Pfam" id="PF07646">
    <property type="entry name" value="Kelch_2"/>
    <property type="match status" value="1"/>
</dbReference>
<comment type="subcellular location">
    <subcellularLocation>
        <location evidence="1">Membrane</location>
        <topology evidence="1">Multi-pass membrane protein</topology>
    </subcellularLocation>
</comment>
<dbReference type="Gene3D" id="1.20.1250.20">
    <property type="entry name" value="MFS general substrate transporter like domains"/>
    <property type="match status" value="1"/>
</dbReference>
<dbReference type="PANTHER" id="PTHR46461">
    <property type="entry name" value="KELCH DOMAIN-CONTAINING PROTEIN 3"/>
    <property type="match status" value="1"/>
</dbReference>
<keyword evidence="6 7" id="KW-0472">Membrane</keyword>
<dbReference type="CDD" id="cd06174">
    <property type="entry name" value="MFS"/>
    <property type="match status" value="1"/>
</dbReference>
<keyword evidence="9" id="KW-1185">Reference proteome</keyword>
<dbReference type="EMBL" id="JASPKY010000008">
    <property type="protein sequence ID" value="KAK9754301.1"/>
    <property type="molecule type" value="Genomic_DNA"/>
</dbReference>
<keyword evidence="3" id="KW-0813">Transport</keyword>
<feature type="transmembrane region" description="Helical" evidence="7">
    <location>
        <begin position="177"/>
        <end position="199"/>
    </location>
</feature>
<accession>A0AAW1NAJ1</accession>
<comment type="caution">
    <text evidence="8">The sequence shown here is derived from an EMBL/GenBank/DDBJ whole genome shotgun (WGS) entry which is preliminary data.</text>
</comment>
<feature type="transmembrane region" description="Helical" evidence="7">
    <location>
        <begin position="403"/>
        <end position="423"/>
    </location>
</feature>
<dbReference type="SUPFAM" id="SSF103473">
    <property type="entry name" value="MFS general substrate transporter"/>
    <property type="match status" value="1"/>
</dbReference>
<gene>
    <name evidence="8" type="ORF">QE152_g1392</name>
</gene>
<evidence type="ECO:0000256" key="2">
    <source>
        <dbReference type="ARBA" id="ARBA00007965"/>
    </source>
</evidence>
<sequence length="922" mass="104096">MCNNAAVLLDKSGYRCGHTAPKVSASRVPGHGNGNCGELKRSGPIGGAAYGTPRNTSTGSRCLEFSSKIIPQTMEYSVNTRPLLQQDSDTENDDIITQTYEENVVVKDDKPLFRPPEPQDRYNMAYIIFYILGITTLLPWNFFITADDYWMYKFRDVNSNESTFGDHKQRTALQAEFTSYLSVASSVPNILFLVLNTALTHKLSLQKRVVGSLLAMTVFFIITTVFVNINTDTYQDLFFGITLTTVVLLNVSSAILSGSIFGIMGKFSSKYITATIGGQALGGIFAAISQIIALAIGASSVHSAFVYFMFGNVMILLTLVSYVTLSKTVFFKYHLSEKMGLTLNEFQSELVRPRIIDHKVIFKKIWMYGAGVFLVFLISLSCYPGLTVLIESETHGKPWNDKYFVPVIAYLLFSTGDYIGRLIAGKFQKPKKGSWIIVLNLLRIIFIPLLVYCNAQPRSHLPILFTKDYQYIVILFTFAVSNGYLANLALICAPRVVEHHEKETASSMMTVFLGVGLAVGSVISLLIVKMLSKFWLMMQWITHLDGGPKRVNHAAVSIGHKIYSFGGYCTGENSRDYCSMDVHVLNTTTFRWTKHPVSDLPYFENDDILPYKRYGHTAVLYKDKIYIWGGRNDRASCAVLFCFDPVWHCWTAPATHGEIPPARDGHTACVWRNKMFIFGGYEDDMDAFAKSVYVLDLDKMIWSHIYTNGIRPSHRDFHSAVCIGDRMYIFGGRGTDERSEFHTHTEIYCNELWYLDLKTCEWINPTVKGPKPVGRRSHSAFVYNNKMYIFGGYNALVGKHYNDIFEYDPQVSQWNLVVPIGEAPCTRRRQACVLVKDRLFLFGGTSPVCQNYHDDQSPDDKLIDHSDMYVLDLRPTLKTLCFIAIKRYKLTDVSLPQHVRVEYSNMFTSNKAAPTRPSNSAG</sequence>
<feature type="transmembrane region" description="Helical" evidence="7">
    <location>
        <begin position="472"/>
        <end position="493"/>
    </location>
</feature>
<organism evidence="8 9">
    <name type="scientific">Popillia japonica</name>
    <name type="common">Japanese beetle</name>
    <dbReference type="NCBI Taxonomy" id="7064"/>
    <lineage>
        <taxon>Eukaryota</taxon>
        <taxon>Metazoa</taxon>
        <taxon>Ecdysozoa</taxon>
        <taxon>Arthropoda</taxon>
        <taxon>Hexapoda</taxon>
        <taxon>Insecta</taxon>
        <taxon>Pterygota</taxon>
        <taxon>Neoptera</taxon>
        <taxon>Endopterygota</taxon>
        <taxon>Coleoptera</taxon>
        <taxon>Polyphaga</taxon>
        <taxon>Scarabaeiformia</taxon>
        <taxon>Scarabaeidae</taxon>
        <taxon>Rutelinae</taxon>
        <taxon>Popillia</taxon>
    </lineage>
</organism>
<name>A0AAW1NAJ1_POPJA</name>
<evidence type="ECO:0000256" key="3">
    <source>
        <dbReference type="ARBA" id="ARBA00022448"/>
    </source>
</evidence>
<reference evidence="8 9" key="1">
    <citation type="journal article" date="2024" name="BMC Genomics">
        <title>De novo assembly and annotation of Popillia japonica's genome with initial clues to its potential as an invasive pest.</title>
        <authorList>
            <person name="Cucini C."/>
            <person name="Boschi S."/>
            <person name="Funari R."/>
            <person name="Cardaioli E."/>
            <person name="Iannotti N."/>
            <person name="Marturano G."/>
            <person name="Paoli F."/>
            <person name="Bruttini M."/>
            <person name="Carapelli A."/>
            <person name="Frati F."/>
            <person name="Nardi F."/>
        </authorList>
    </citation>
    <scope>NUCLEOTIDE SEQUENCE [LARGE SCALE GENOMIC DNA]</scope>
    <source>
        <strain evidence="8">DMR45628</strain>
    </source>
</reference>
<dbReference type="Gene3D" id="2.120.10.80">
    <property type="entry name" value="Kelch-type beta propeller"/>
    <property type="match status" value="2"/>
</dbReference>
<dbReference type="InterPro" id="IPR011498">
    <property type="entry name" value="Kelch_2"/>
</dbReference>
<dbReference type="GO" id="GO:0005337">
    <property type="term" value="F:nucleoside transmembrane transporter activity"/>
    <property type="evidence" value="ECO:0007669"/>
    <property type="project" value="InterPro"/>
</dbReference>
<feature type="transmembrane region" description="Helical" evidence="7">
    <location>
        <begin position="435"/>
        <end position="452"/>
    </location>
</feature>
<evidence type="ECO:0000313" key="9">
    <source>
        <dbReference type="Proteomes" id="UP001458880"/>
    </source>
</evidence>
<dbReference type="Pfam" id="PF24681">
    <property type="entry name" value="Kelch_KLHDC2_KLHL20_DRC7"/>
    <property type="match status" value="1"/>
</dbReference>
<dbReference type="PANTHER" id="PTHR46461:SF1">
    <property type="entry name" value="KELCH DOMAIN-CONTAINING PROTEIN 3"/>
    <property type="match status" value="1"/>
</dbReference>
<dbReference type="InterPro" id="IPR015915">
    <property type="entry name" value="Kelch-typ_b-propeller"/>
</dbReference>
<feature type="transmembrane region" description="Helical" evidence="7">
    <location>
        <begin position="276"/>
        <end position="298"/>
    </location>
</feature>
<comment type="similarity">
    <text evidence="2">Belongs to the SLC29A/ENT transporter (TC 2.A.57) family.</text>
</comment>
<dbReference type="GO" id="GO:0016020">
    <property type="term" value="C:membrane"/>
    <property type="evidence" value="ECO:0007669"/>
    <property type="project" value="UniProtKB-SubCell"/>
</dbReference>